<feature type="signal peptide" evidence="1">
    <location>
        <begin position="1"/>
        <end position="24"/>
    </location>
</feature>
<gene>
    <name evidence="2" type="ORF">BGCPKDLD_0158</name>
</gene>
<dbReference type="Proteomes" id="UP001055093">
    <property type="component" value="Unassembled WGS sequence"/>
</dbReference>
<evidence type="ECO:0008006" key="4">
    <source>
        <dbReference type="Google" id="ProtNLM"/>
    </source>
</evidence>
<name>A0ABQ4URD8_9HYPH</name>
<sequence>MFHSPTHLTILLGCLALAPGGARAADLPAGGARGADWYTGVEREVAREDWIVAVDASATVTTNSSAFGTITATIAPVATLLDSGLRVRLQGVAGTYSYPGAAVRQTVTGVQQEGTLLLGYEWIWQQAALAGYVGMNVRSNELSIVDPGNPVVGTGLGVKVAADLYVNPTDNTLLAVNASYSTLFNAYYARARAGFAIAPGVFIGPEVTLLGDNFFNGWRAGGHVTGFAVGPMKFSLGAGYAFDRIRKGGYYTSIDGRIAF</sequence>
<dbReference type="EMBL" id="BPRE01000001">
    <property type="protein sequence ID" value="GJE73592.1"/>
    <property type="molecule type" value="Genomic_DNA"/>
</dbReference>
<evidence type="ECO:0000256" key="1">
    <source>
        <dbReference type="SAM" id="SignalP"/>
    </source>
</evidence>
<organism evidence="2 3">
    <name type="scientific">Methylorubrum suomiense</name>
    <dbReference type="NCBI Taxonomy" id="144191"/>
    <lineage>
        <taxon>Bacteria</taxon>
        <taxon>Pseudomonadati</taxon>
        <taxon>Pseudomonadota</taxon>
        <taxon>Alphaproteobacteria</taxon>
        <taxon>Hyphomicrobiales</taxon>
        <taxon>Methylobacteriaceae</taxon>
        <taxon>Methylorubrum</taxon>
    </lineage>
</organism>
<reference evidence="2" key="2">
    <citation type="submission" date="2021-08" db="EMBL/GenBank/DDBJ databases">
        <authorList>
            <person name="Tani A."/>
            <person name="Ola A."/>
            <person name="Ogura Y."/>
            <person name="Katsura K."/>
            <person name="Hayashi T."/>
        </authorList>
    </citation>
    <scope>NUCLEOTIDE SEQUENCE</scope>
    <source>
        <strain evidence="2">DSM 14458</strain>
    </source>
</reference>
<keyword evidence="3" id="KW-1185">Reference proteome</keyword>
<accession>A0ABQ4URD8</accession>
<evidence type="ECO:0000313" key="3">
    <source>
        <dbReference type="Proteomes" id="UP001055093"/>
    </source>
</evidence>
<feature type="chain" id="PRO_5046070760" description="Cellulose biosynthesis protein BcsS" evidence="1">
    <location>
        <begin position="25"/>
        <end position="260"/>
    </location>
</feature>
<reference evidence="2" key="1">
    <citation type="journal article" date="2021" name="Front. Microbiol.">
        <title>Comprehensive Comparative Genomics and Phenotyping of Methylobacterium Species.</title>
        <authorList>
            <person name="Alessa O."/>
            <person name="Ogura Y."/>
            <person name="Fujitani Y."/>
            <person name="Takami H."/>
            <person name="Hayashi T."/>
            <person name="Sahin N."/>
            <person name="Tani A."/>
        </authorList>
    </citation>
    <scope>NUCLEOTIDE SEQUENCE</scope>
    <source>
        <strain evidence="2">DSM 14458</strain>
    </source>
</reference>
<protein>
    <recommendedName>
        <fullName evidence="4">Cellulose biosynthesis protein BcsS</fullName>
    </recommendedName>
</protein>
<dbReference type="InterPro" id="IPR031485">
    <property type="entry name" value="CBP_BcsS"/>
</dbReference>
<keyword evidence="1" id="KW-0732">Signal</keyword>
<comment type="caution">
    <text evidence="2">The sequence shown here is derived from an EMBL/GenBank/DDBJ whole genome shotgun (WGS) entry which is preliminary data.</text>
</comment>
<dbReference type="Pfam" id="PF17036">
    <property type="entry name" value="CBP_BcsS"/>
    <property type="match status" value="1"/>
</dbReference>
<evidence type="ECO:0000313" key="2">
    <source>
        <dbReference type="EMBL" id="GJE73592.1"/>
    </source>
</evidence>
<proteinExistence type="predicted"/>